<dbReference type="InterPro" id="IPR057446">
    <property type="entry name" value="PH_bac"/>
</dbReference>
<dbReference type="EMBL" id="BJYY01000009">
    <property type="protein sequence ID" value="GEO33421.1"/>
    <property type="molecule type" value="Genomic_DNA"/>
</dbReference>
<evidence type="ECO:0000313" key="4">
    <source>
        <dbReference type="Proteomes" id="UP000321181"/>
    </source>
</evidence>
<feature type="compositionally biased region" description="Basic and acidic residues" evidence="1">
    <location>
        <begin position="168"/>
        <end position="180"/>
    </location>
</feature>
<evidence type="ECO:0000256" key="1">
    <source>
        <dbReference type="SAM" id="MobiDB-lite"/>
    </source>
</evidence>
<proteinExistence type="predicted"/>
<protein>
    <recommendedName>
        <fullName evidence="2">PH domain-containing protein</fullName>
    </recommendedName>
</protein>
<sequence>MPPAVTVALLAAAGVAALWGMRSGWQRRGERTAAAVPDLPDVPAADDRSLGAARTAPIEGTYVSSTVSGDWLERVVAQDLGTRSAAVVQVFDAGVRIERPGARNLFLPASALRAAGTSGGMAGKYVGGQGLVVLTWQPPASGAAALDTGLRLRRSADREPLLTAVRGLIDHTDAGDRTAGPDDAGTDTAGPNDAGAPGGGDKETA</sequence>
<gene>
    <name evidence="3" type="ORF">CAE01nite_11460</name>
</gene>
<evidence type="ECO:0000259" key="2">
    <source>
        <dbReference type="Pfam" id="PF25362"/>
    </source>
</evidence>
<dbReference type="Proteomes" id="UP000321181">
    <property type="component" value="Unassembled WGS sequence"/>
</dbReference>
<feature type="domain" description="PH" evidence="2">
    <location>
        <begin position="38"/>
        <end position="165"/>
    </location>
</feature>
<dbReference type="AlphaFoldDB" id="A0A512DAB4"/>
<feature type="region of interest" description="Disordered" evidence="1">
    <location>
        <begin position="167"/>
        <end position="205"/>
    </location>
</feature>
<keyword evidence="4" id="KW-1185">Reference proteome</keyword>
<comment type="caution">
    <text evidence="3">The sequence shown here is derived from an EMBL/GenBank/DDBJ whole genome shotgun (WGS) entry which is preliminary data.</text>
</comment>
<name>A0A512DAB4_9CELL</name>
<dbReference type="RefSeq" id="WP_186816436.1">
    <property type="nucleotide sequence ID" value="NZ_BAAARM010000002.1"/>
</dbReference>
<organism evidence="3 4">
    <name type="scientific">Cellulomonas aerilata</name>
    <dbReference type="NCBI Taxonomy" id="515326"/>
    <lineage>
        <taxon>Bacteria</taxon>
        <taxon>Bacillati</taxon>
        <taxon>Actinomycetota</taxon>
        <taxon>Actinomycetes</taxon>
        <taxon>Micrococcales</taxon>
        <taxon>Cellulomonadaceae</taxon>
        <taxon>Cellulomonas</taxon>
    </lineage>
</organism>
<evidence type="ECO:0000313" key="3">
    <source>
        <dbReference type="EMBL" id="GEO33421.1"/>
    </source>
</evidence>
<dbReference type="Pfam" id="PF25362">
    <property type="entry name" value="bPH_11"/>
    <property type="match status" value="1"/>
</dbReference>
<reference evidence="3 4" key="1">
    <citation type="submission" date="2019-07" db="EMBL/GenBank/DDBJ databases">
        <title>Whole genome shotgun sequence of Cellulomonas aerilata NBRC 106308.</title>
        <authorList>
            <person name="Hosoyama A."/>
            <person name="Uohara A."/>
            <person name="Ohji S."/>
            <person name="Ichikawa N."/>
        </authorList>
    </citation>
    <scope>NUCLEOTIDE SEQUENCE [LARGE SCALE GENOMIC DNA]</scope>
    <source>
        <strain evidence="3 4">NBRC 106308</strain>
    </source>
</reference>
<accession>A0A512DAB4</accession>